<sequence length="89" mass="10137">MDNNNKKGDVILTTKAQKWGNSIGVRIPFRVANKYGIENGSPIEMEEKEDGICVRPVEKEPSLDEMLDQITDENRHDYIDFGKKGDELL</sequence>
<proteinExistence type="predicted"/>
<dbReference type="SUPFAM" id="SSF89447">
    <property type="entry name" value="AbrB/MazE/MraZ-like"/>
    <property type="match status" value="1"/>
</dbReference>
<evidence type="ECO:0000259" key="1">
    <source>
        <dbReference type="SMART" id="SM00966"/>
    </source>
</evidence>
<comment type="caution">
    <text evidence="2">The sequence shown here is derived from an EMBL/GenBank/DDBJ whole genome shotgun (WGS) entry which is preliminary data.</text>
</comment>
<accession>A0ABS4IHE6</accession>
<dbReference type="RefSeq" id="WP_209463503.1">
    <property type="nucleotide sequence ID" value="NZ_CP110224.1"/>
</dbReference>
<evidence type="ECO:0000313" key="3">
    <source>
        <dbReference type="Proteomes" id="UP001519345"/>
    </source>
</evidence>
<dbReference type="InterPro" id="IPR039052">
    <property type="entry name" value="Antitox_PemI-like"/>
</dbReference>
<dbReference type="EMBL" id="JAGGKX010000012">
    <property type="protein sequence ID" value="MBP1970368.1"/>
    <property type="molecule type" value="Genomic_DNA"/>
</dbReference>
<organism evidence="2 3">
    <name type="scientific">Virgibacillus natechei</name>
    <dbReference type="NCBI Taxonomy" id="1216297"/>
    <lineage>
        <taxon>Bacteria</taxon>
        <taxon>Bacillati</taxon>
        <taxon>Bacillota</taxon>
        <taxon>Bacilli</taxon>
        <taxon>Bacillales</taxon>
        <taxon>Bacillaceae</taxon>
        <taxon>Virgibacillus</taxon>
    </lineage>
</organism>
<dbReference type="Gene3D" id="2.10.260.10">
    <property type="match status" value="1"/>
</dbReference>
<dbReference type="InterPro" id="IPR007159">
    <property type="entry name" value="SpoVT-AbrB_dom"/>
</dbReference>
<keyword evidence="3" id="KW-1185">Reference proteome</keyword>
<dbReference type="Pfam" id="PF04014">
    <property type="entry name" value="MazE_antitoxin"/>
    <property type="match status" value="1"/>
</dbReference>
<evidence type="ECO:0000313" key="2">
    <source>
        <dbReference type="EMBL" id="MBP1970368.1"/>
    </source>
</evidence>
<dbReference type="SMART" id="SM00966">
    <property type="entry name" value="SpoVT_AbrB"/>
    <property type="match status" value="1"/>
</dbReference>
<dbReference type="PANTHER" id="PTHR40516:SF1">
    <property type="entry name" value="ANTITOXIN CHPS-RELATED"/>
    <property type="match status" value="1"/>
</dbReference>
<reference evidence="2 3" key="1">
    <citation type="submission" date="2021-03" db="EMBL/GenBank/DDBJ databases">
        <title>Genomic Encyclopedia of Type Strains, Phase IV (KMG-IV): sequencing the most valuable type-strain genomes for metagenomic binning, comparative biology and taxonomic classification.</title>
        <authorList>
            <person name="Goeker M."/>
        </authorList>
    </citation>
    <scope>NUCLEOTIDE SEQUENCE [LARGE SCALE GENOMIC DNA]</scope>
    <source>
        <strain evidence="2 3">DSM 25609</strain>
    </source>
</reference>
<gene>
    <name evidence="2" type="ORF">J2Z83_002486</name>
</gene>
<feature type="domain" description="SpoVT-AbrB" evidence="1">
    <location>
        <begin position="17"/>
        <end position="62"/>
    </location>
</feature>
<dbReference type="PANTHER" id="PTHR40516">
    <property type="entry name" value="ANTITOXIN CHPS-RELATED"/>
    <property type="match status" value="1"/>
</dbReference>
<dbReference type="InterPro" id="IPR037914">
    <property type="entry name" value="SpoVT-AbrB_sf"/>
</dbReference>
<name>A0ABS4IHE6_9BACI</name>
<dbReference type="Proteomes" id="UP001519345">
    <property type="component" value="Unassembled WGS sequence"/>
</dbReference>
<protein>
    <submittedName>
        <fullName evidence="2">Antitoxin MazE</fullName>
    </submittedName>
</protein>